<dbReference type="AlphaFoldDB" id="A0A512H953"/>
<protein>
    <submittedName>
        <fullName evidence="6">NAD/FAD-binding protein</fullName>
    </submittedName>
</protein>
<keyword evidence="2" id="KW-0560">Oxidoreductase</keyword>
<dbReference type="SUPFAM" id="SSF51905">
    <property type="entry name" value="FAD/NAD(P)-binding domain"/>
    <property type="match status" value="1"/>
</dbReference>
<comment type="cofactor">
    <cofactor evidence="1">
        <name>FAD</name>
        <dbReference type="ChEBI" id="CHEBI:57692"/>
    </cofactor>
</comment>
<proteinExistence type="predicted"/>
<accession>A0A512H953</accession>
<dbReference type="PANTHER" id="PTHR42923:SF17">
    <property type="entry name" value="AMINE OXIDASE DOMAIN-CONTAINING PROTEIN"/>
    <property type="match status" value="1"/>
</dbReference>
<dbReference type="PANTHER" id="PTHR42923">
    <property type="entry name" value="PROTOPORPHYRINOGEN OXIDASE"/>
    <property type="match status" value="1"/>
</dbReference>
<dbReference type="PRINTS" id="PR00757">
    <property type="entry name" value="AMINEOXDASEF"/>
</dbReference>
<evidence type="ECO:0000256" key="3">
    <source>
        <dbReference type="PIRSR" id="PIRSR601613-1"/>
    </source>
</evidence>
<dbReference type="InterPro" id="IPR050464">
    <property type="entry name" value="Zeta_carotene_desat/Oxidored"/>
</dbReference>
<feature type="binding site" evidence="3">
    <location>
        <position position="245"/>
    </location>
    <ligand>
        <name>FAD</name>
        <dbReference type="ChEBI" id="CHEBI:57692"/>
    </ligand>
</feature>
<keyword evidence="4" id="KW-0472">Membrane</keyword>
<dbReference type="EMBL" id="BJZO01000055">
    <property type="protein sequence ID" value="GEO81974.1"/>
    <property type="molecule type" value="Genomic_DNA"/>
</dbReference>
<keyword evidence="4" id="KW-0812">Transmembrane</keyword>
<sequence>MTSSPSADRASGRLSVAVIGSGIAGLSAAWLLSQRHDVTLLEKEPRIGGHAHTVDVRPDGAAPVAVDTGVMLHNDRYYPNFVALLDHLGVATRPVPASFAVSIDGGHLEYASRGLSGLLAQPGNLLRPRFWSVLTGALRFYQQAPALMADPAMAGRSLGQWLAQSGYARPFIEDYLVPLAAALWSSPAQAVEERPALALLRALQTHGLFEWRRRVAWRTVVGGARVYLDALATPVVGNMKLRVPVRRLIRCASGVLVEDHSGAQHLFDKVVVATHPDQALALLDEPTPDEQRVLGAFAARTTEVWLHQDLSQMPRRPSAWAAWNTLVERRLSREGLATVTYWMNELQGIDRSHPLFVTLNPALRPEAETVLGRATYRHPVFSAEALAAQGDLWKLQDQGGIWYAGAWFGAGFHEDALQAGLLVAESLGGGRRPWHIPNENARLAVAGVPAA</sequence>
<reference evidence="6 7" key="1">
    <citation type="submission" date="2019-07" db="EMBL/GenBank/DDBJ databases">
        <title>Whole genome shotgun sequence of Rhodospirillum oryzae NBRC 107573.</title>
        <authorList>
            <person name="Hosoyama A."/>
            <person name="Uohara A."/>
            <person name="Ohji S."/>
            <person name="Ichikawa N."/>
        </authorList>
    </citation>
    <scope>NUCLEOTIDE SEQUENCE [LARGE SCALE GENOMIC DNA]</scope>
    <source>
        <strain evidence="6 7">NBRC 107573</strain>
    </source>
</reference>
<keyword evidence="7" id="KW-1185">Reference proteome</keyword>
<name>A0A512H953_9PROT</name>
<dbReference type="InterPro" id="IPR036188">
    <property type="entry name" value="FAD/NAD-bd_sf"/>
</dbReference>
<feature type="domain" description="Amine oxidase" evidence="5">
    <location>
        <begin position="23"/>
        <end position="289"/>
    </location>
</feature>
<dbReference type="Gene3D" id="1.10.405.20">
    <property type="match status" value="1"/>
</dbReference>
<dbReference type="Gene3D" id="3.30.70.1990">
    <property type="match status" value="1"/>
</dbReference>
<evidence type="ECO:0000256" key="2">
    <source>
        <dbReference type="ARBA" id="ARBA00023002"/>
    </source>
</evidence>
<comment type="caution">
    <text evidence="6">The sequence shown here is derived from an EMBL/GenBank/DDBJ whole genome shotgun (WGS) entry which is preliminary data.</text>
</comment>
<evidence type="ECO:0000313" key="6">
    <source>
        <dbReference type="EMBL" id="GEO81974.1"/>
    </source>
</evidence>
<dbReference type="InterPro" id="IPR001613">
    <property type="entry name" value="Flavin_amine_oxidase"/>
</dbReference>
<dbReference type="Gene3D" id="3.50.50.60">
    <property type="entry name" value="FAD/NAD(P)-binding domain"/>
    <property type="match status" value="1"/>
</dbReference>
<evidence type="ECO:0000256" key="1">
    <source>
        <dbReference type="ARBA" id="ARBA00001974"/>
    </source>
</evidence>
<evidence type="ECO:0000256" key="4">
    <source>
        <dbReference type="SAM" id="Phobius"/>
    </source>
</evidence>
<dbReference type="InterPro" id="IPR002937">
    <property type="entry name" value="Amino_oxidase"/>
</dbReference>
<gene>
    <name evidence="6" type="ORF">ROR02_21050</name>
</gene>
<feature type="transmembrane region" description="Helical" evidence="4">
    <location>
        <begin position="12"/>
        <end position="32"/>
    </location>
</feature>
<evidence type="ECO:0000313" key="7">
    <source>
        <dbReference type="Proteomes" id="UP000321567"/>
    </source>
</evidence>
<dbReference type="Proteomes" id="UP000321567">
    <property type="component" value="Unassembled WGS sequence"/>
</dbReference>
<dbReference type="GO" id="GO:0016491">
    <property type="term" value="F:oxidoreductase activity"/>
    <property type="evidence" value="ECO:0007669"/>
    <property type="project" value="UniProtKB-KW"/>
</dbReference>
<evidence type="ECO:0000259" key="5">
    <source>
        <dbReference type="Pfam" id="PF01593"/>
    </source>
</evidence>
<organism evidence="6 7">
    <name type="scientific">Pararhodospirillum oryzae</name>
    <dbReference type="NCBI Taxonomy" id="478448"/>
    <lineage>
        <taxon>Bacteria</taxon>
        <taxon>Pseudomonadati</taxon>
        <taxon>Pseudomonadota</taxon>
        <taxon>Alphaproteobacteria</taxon>
        <taxon>Rhodospirillales</taxon>
        <taxon>Rhodospirillaceae</taxon>
        <taxon>Pararhodospirillum</taxon>
    </lineage>
</organism>
<dbReference type="RefSeq" id="WP_147163991.1">
    <property type="nucleotide sequence ID" value="NZ_BJZO01000055.1"/>
</dbReference>
<keyword evidence="4" id="KW-1133">Transmembrane helix</keyword>
<dbReference type="OrthoDB" id="20837at2"/>
<dbReference type="Pfam" id="PF01593">
    <property type="entry name" value="Amino_oxidase"/>
    <property type="match status" value="1"/>
</dbReference>